<protein>
    <submittedName>
        <fullName evidence="3">Uncharacterized protein</fullName>
    </submittedName>
</protein>
<keyword evidence="2" id="KW-0732">Signal</keyword>
<organism evidence="3 4">
    <name type="scientific">Pararhodospirillum oryzae</name>
    <dbReference type="NCBI Taxonomy" id="478448"/>
    <lineage>
        <taxon>Bacteria</taxon>
        <taxon>Pseudomonadati</taxon>
        <taxon>Pseudomonadota</taxon>
        <taxon>Alphaproteobacteria</taxon>
        <taxon>Rhodospirillales</taxon>
        <taxon>Rhodospirillaceae</taxon>
        <taxon>Pararhodospirillum</taxon>
    </lineage>
</organism>
<sequence length="203" mass="21552">MSRPVRLLRCLLPCVVLLMALIGAIGPVEAASPTPPGQKPSPTVAEAQPPGLGLRFRYPAGWTVARVDGHTVLVSGPQGTEDWLTTLTISNQELPAAGGADQKAGAMITDYLAAIRARSGQHEVLQEAPFQFEGSGPGRGGAQAVVRFQGDDGPVRQWMVIVPRTDIPVAHVLLYSAPDDAFERGVPVVQRVLDSLVLLPARR</sequence>
<dbReference type="Proteomes" id="UP000321567">
    <property type="component" value="Unassembled WGS sequence"/>
</dbReference>
<dbReference type="RefSeq" id="WP_147162715.1">
    <property type="nucleotide sequence ID" value="NZ_BJZO01000013.1"/>
</dbReference>
<dbReference type="OrthoDB" id="7358496at2"/>
<name>A0A512H5F3_9PROT</name>
<keyword evidence="4" id="KW-1185">Reference proteome</keyword>
<feature type="region of interest" description="Disordered" evidence="1">
    <location>
        <begin position="31"/>
        <end position="50"/>
    </location>
</feature>
<accession>A0A512H5F3</accession>
<reference evidence="3 4" key="1">
    <citation type="submission" date="2019-07" db="EMBL/GenBank/DDBJ databases">
        <title>Whole genome shotgun sequence of Rhodospirillum oryzae NBRC 107573.</title>
        <authorList>
            <person name="Hosoyama A."/>
            <person name="Uohara A."/>
            <person name="Ohji S."/>
            <person name="Ichikawa N."/>
        </authorList>
    </citation>
    <scope>NUCLEOTIDE SEQUENCE [LARGE SCALE GENOMIC DNA]</scope>
    <source>
        <strain evidence="3 4">NBRC 107573</strain>
    </source>
</reference>
<evidence type="ECO:0000313" key="4">
    <source>
        <dbReference type="Proteomes" id="UP000321567"/>
    </source>
</evidence>
<dbReference type="AlphaFoldDB" id="A0A512H5F3"/>
<evidence type="ECO:0000256" key="1">
    <source>
        <dbReference type="SAM" id="MobiDB-lite"/>
    </source>
</evidence>
<feature type="chain" id="PRO_5021885075" evidence="2">
    <location>
        <begin position="31"/>
        <end position="203"/>
    </location>
</feature>
<proteinExistence type="predicted"/>
<dbReference type="Gene3D" id="3.40.1000.10">
    <property type="entry name" value="Mog1/PsbP, alpha/beta/alpha sandwich"/>
    <property type="match status" value="1"/>
</dbReference>
<dbReference type="EMBL" id="BJZO01000013">
    <property type="protein sequence ID" value="GEO80663.1"/>
    <property type="molecule type" value="Genomic_DNA"/>
</dbReference>
<evidence type="ECO:0000256" key="2">
    <source>
        <dbReference type="SAM" id="SignalP"/>
    </source>
</evidence>
<comment type="caution">
    <text evidence="3">The sequence shown here is derived from an EMBL/GenBank/DDBJ whole genome shotgun (WGS) entry which is preliminary data.</text>
</comment>
<feature type="signal peptide" evidence="2">
    <location>
        <begin position="1"/>
        <end position="30"/>
    </location>
</feature>
<evidence type="ECO:0000313" key="3">
    <source>
        <dbReference type="EMBL" id="GEO80663.1"/>
    </source>
</evidence>
<gene>
    <name evidence="3" type="ORF">ROR02_07940</name>
</gene>